<evidence type="ECO:0000313" key="1">
    <source>
        <dbReference type="EMBL" id="KAJ9641472.1"/>
    </source>
</evidence>
<accession>A0ACC2Z1R5</accession>
<sequence length="999" mass="113650">MDSQTGPQDESEQAATPRTFDAQILDALLSEQFSQLLNEIPKGDERRARALFKAGGQFHLHYETSKSVSSLDHAIAFTAEALEEIPKPHDELKTYATIYAHLLRLKTEKTGKLEDCDRYISGLEKRIEFVGEGDLKEEAVRELGCAYFVRFGQGNDFKDLRQAIAILQESRQRVDLLQKGLQCVPQDKVGIAFLRDFGLGMLVSACAMLNIEQPGGEILERLISNVEVTLAFFPPGTAGISQLNKQHIHALMRRYFKGPESVQEIIDTIEGNLDEELTESQNAPPIADTEWPEKSAKSLMQQPLSDDRRNIRLIELLPGPKEDPIKCKLIEEKLDGARSYEANLKEKQHQITLMREIYKRATTVIMWLGEPKGLDSPLEAKTETDKKPPERRIASNCRGPTPSGVGQKRQPIPGLTDGDVIQLMLLVGEKLQWLQSVLFGCQAATMITSDGIPGFLDIADKVVKDVDQQQQIEVLFQNIRIRHLLGTQLDTFDWTSIENIPAFFNAPQTRSMWPFLGAFSLIYAFAHMSHFHELPFFDKGDDLAYQSSQTWIKSAAALDNLLSSSYWDRAWILQEIVLARRPILYYGPHVIPFDHLVQAQKYFEFHYEHCCAKWGNNSYRKKHTYWTKIMDGFRKFGAFERLREAHTSSGPSGGGNPSLSLFNLMRTGVAKRKASDPRDLVYGILGLVDSKEKIEPDYTLSVARVFARAAVHIICEERSLWLLAFNDLGRDQKLGLPSWVPDWTSNGCFCPQPYEYQLFASSKDRPYHAKLEDDMQLGIRSIRVDRVTETSSMRTVSWKHPRDLVSQIKEWRRTAGLQDQPVTQDALEDREETFWRAVFADTIGEYEDENSKDVNRRFQNRDLAKVLRWWEWLQTQAKTSLSPEWSSLRTRFHEEGFHTITNMFWHSTETRKLIFTSAGRMGTGPAAFGFLEFADVAVGDQIHVAFGSNLPIILRPLQRGGTIALIKAYKFIGTCYLHGIMDGEVLADKTLEGENILLY</sequence>
<evidence type="ECO:0000313" key="2">
    <source>
        <dbReference type="Proteomes" id="UP001172680"/>
    </source>
</evidence>
<gene>
    <name evidence="1" type="ORF">H2199_005442</name>
</gene>
<proteinExistence type="predicted"/>
<dbReference type="Proteomes" id="UP001172680">
    <property type="component" value="Unassembled WGS sequence"/>
</dbReference>
<comment type="caution">
    <text evidence="1">The sequence shown here is derived from an EMBL/GenBank/DDBJ whole genome shotgun (WGS) entry which is preliminary data.</text>
</comment>
<protein>
    <submittedName>
        <fullName evidence="1">Uncharacterized protein</fullName>
    </submittedName>
</protein>
<name>A0ACC2Z1R5_9PEZI</name>
<dbReference type="EMBL" id="JAPDRP010000015">
    <property type="protein sequence ID" value="KAJ9641472.1"/>
    <property type="molecule type" value="Genomic_DNA"/>
</dbReference>
<keyword evidence="2" id="KW-1185">Reference proteome</keyword>
<reference evidence="1" key="1">
    <citation type="submission" date="2022-10" db="EMBL/GenBank/DDBJ databases">
        <title>Culturing micro-colonial fungi from biological soil crusts in the Mojave desert and describing Neophaeococcomyces mojavensis, and introducing the new genera and species Taxawa tesnikishii.</title>
        <authorList>
            <person name="Kurbessoian T."/>
            <person name="Stajich J.E."/>
        </authorList>
    </citation>
    <scope>NUCLEOTIDE SEQUENCE</scope>
    <source>
        <strain evidence="1">JES_115</strain>
    </source>
</reference>
<organism evidence="1 2">
    <name type="scientific">Coniosporium tulheliwenetii</name>
    <dbReference type="NCBI Taxonomy" id="3383036"/>
    <lineage>
        <taxon>Eukaryota</taxon>
        <taxon>Fungi</taxon>
        <taxon>Dikarya</taxon>
        <taxon>Ascomycota</taxon>
        <taxon>Pezizomycotina</taxon>
        <taxon>Dothideomycetes</taxon>
        <taxon>Dothideomycetes incertae sedis</taxon>
        <taxon>Coniosporium</taxon>
    </lineage>
</organism>